<comment type="cofactor">
    <cofactor evidence="8">
        <name>Mg(2+)</name>
        <dbReference type="ChEBI" id="CHEBI:18420"/>
    </cofactor>
    <cofactor evidence="8">
        <name>Mn(2+)</name>
        <dbReference type="ChEBI" id="CHEBI:29035"/>
    </cofactor>
</comment>
<organism evidence="9 10">
    <name type="scientific">Donghicola mangrovi</name>
    <dbReference type="NCBI Taxonomy" id="2729614"/>
    <lineage>
        <taxon>Bacteria</taxon>
        <taxon>Pseudomonadati</taxon>
        <taxon>Pseudomonadota</taxon>
        <taxon>Alphaproteobacteria</taxon>
        <taxon>Rhodobacterales</taxon>
        <taxon>Roseobacteraceae</taxon>
        <taxon>Donghicola</taxon>
    </lineage>
</organism>
<dbReference type="PANTHER" id="PTHR32057:SF14">
    <property type="entry name" value="PROTEIN ADENYLYLTRANSFERASE SELO, MITOCHONDRIAL"/>
    <property type="match status" value="1"/>
</dbReference>
<dbReference type="EC" id="2.7.7.108" evidence="8"/>
<dbReference type="HAMAP" id="MF_00692">
    <property type="entry name" value="SelO"/>
    <property type="match status" value="1"/>
</dbReference>
<feature type="binding site" evidence="8">
    <location>
        <position position="89"/>
    </location>
    <ligand>
        <name>ATP</name>
        <dbReference type="ChEBI" id="CHEBI:30616"/>
    </ligand>
</feature>
<evidence type="ECO:0000256" key="5">
    <source>
        <dbReference type="ARBA" id="ARBA00022741"/>
    </source>
</evidence>
<feature type="binding site" evidence="8">
    <location>
        <position position="87"/>
    </location>
    <ligand>
        <name>ATP</name>
        <dbReference type="ChEBI" id="CHEBI:30616"/>
    </ligand>
</feature>
<keyword evidence="8" id="KW-0464">Manganese</keyword>
<keyword evidence="6 8" id="KW-0067">ATP-binding</keyword>
<comment type="catalytic activity">
    <reaction evidence="8">
        <text>L-tyrosyl-[protein] + UTP = O-(5'-uridylyl)-L-tyrosyl-[protein] + diphosphate</text>
        <dbReference type="Rhea" id="RHEA:83887"/>
        <dbReference type="Rhea" id="RHEA-COMP:10136"/>
        <dbReference type="Rhea" id="RHEA-COMP:20238"/>
        <dbReference type="ChEBI" id="CHEBI:33019"/>
        <dbReference type="ChEBI" id="CHEBI:46398"/>
        <dbReference type="ChEBI" id="CHEBI:46858"/>
        <dbReference type="ChEBI" id="CHEBI:90602"/>
    </reaction>
</comment>
<comment type="function">
    <text evidence="8">Nucleotidyltransferase involved in the post-translational modification of proteins. It can catalyze the addition of adenosine monophosphate (AMP) or uridine monophosphate (UMP) to a protein, resulting in modifications known as AMPylation and UMPylation.</text>
</comment>
<keyword evidence="2 8" id="KW-0808">Transferase</keyword>
<comment type="caution">
    <text evidence="9">The sequence shown here is derived from an EMBL/GenBank/DDBJ whole genome shotgun (WGS) entry which is preliminary data.</text>
</comment>
<proteinExistence type="inferred from homology"/>
<keyword evidence="10" id="KW-1185">Reference proteome</keyword>
<feature type="binding site" evidence="8">
    <location>
        <position position="246"/>
    </location>
    <ligand>
        <name>Mg(2+)</name>
        <dbReference type="ChEBI" id="CHEBI:18420"/>
    </ligand>
</feature>
<comment type="catalytic activity">
    <reaction evidence="8">
        <text>L-tyrosyl-[protein] + ATP = O-(5'-adenylyl)-L-tyrosyl-[protein] + diphosphate</text>
        <dbReference type="Rhea" id="RHEA:54288"/>
        <dbReference type="Rhea" id="RHEA-COMP:10136"/>
        <dbReference type="Rhea" id="RHEA-COMP:13846"/>
        <dbReference type="ChEBI" id="CHEBI:30616"/>
        <dbReference type="ChEBI" id="CHEBI:33019"/>
        <dbReference type="ChEBI" id="CHEBI:46858"/>
        <dbReference type="ChEBI" id="CHEBI:83624"/>
        <dbReference type="EC" id="2.7.7.108"/>
    </reaction>
</comment>
<dbReference type="EMBL" id="JABCJD010000004">
    <property type="protein sequence ID" value="NVO27794.1"/>
    <property type="molecule type" value="Genomic_DNA"/>
</dbReference>
<comment type="catalytic activity">
    <reaction evidence="8">
        <text>L-threonyl-[protein] + ATP = 3-O-(5'-adenylyl)-L-threonyl-[protein] + diphosphate</text>
        <dbReference type="Rhea" id="RHEA:54292"/>
        <dbReference type="Rhea" id="RHEA-COMP:11060"/>
        <dbReference type="Rhea" id="RHEA-COMP:13847"/>
        <dbReference type="ChEBI" id="CHEBI:30013"/>
        <dbReference type="ChEBI" id="CHEBI:30616"/>
        <dbReference type="ChEBI" id="CHEBI:33019"/>
        <dbReference type="ChEBI" id="CHEBI:138113"/>
        <dbReference type="EC" id="2.7.7.108"/>
    </reaction>
</comment>
<dbReference type="NCBIfam" id="NF000658">
    <property type="entry name" value="PRK00029.1"/>
    <property type="match status" value="1"/>
</dbReference>
<feature type="binding site" evidence="8">
    <location>
        <position position="122"/>
    </location>
    <ligand>
        <name>ATP</name>
        <dbReference type="ChEBI" id="CHEBI:30616"/>
    </ligand>
</feature>
<feature type="binding site" evidence="8">
    <location>
        <position position="255"/>
    </location>
    <ligand>
        <name>ATP</name>
        <dbReference type="ChEBI" id="CHEBI:30616"/>
    </ligand>
</feature>
<dbReference type="PANTHER" id="PTHR32057">
    <property type="entry name" value="PROTEIN ADENYLYLTRANSFERASE SELO, MITOCHONDRIAL"/>
    <property type="match status" value="1"/>
</dbReference>
<feature type="binding site" evidence="8">
    <location>
        <position position="123"/>
    </location>
    <ligand>
        <name>ATP</name>
        <dbReference type="ChEBI" id="CHEBI:30616"/>
    </ligand>
</feature>
<comment type="catalytic activity">
    <reaction evidence="8">
        <text>L-seryl-[protein] + ATP = 3-O-(5'-adenylyl)-L-seryl-[protein] + diphosphate</text>
        <dbReference type="Rhea" id="RHEA:58120"/>
        <dbReference type="Rhea" id="RHEA-COMP:9863"/>
        <dbReference type="Rhea" id="RHEA-COMP:15073"/>
        <dbReference type="ChEBI" id="CHEBI:29999"/>
        <dbReference type="ChEBI" id="CHEBI:30616"/>
        <dbReference type="ChEBI" id="CHEBI:33019"/>
        <dbReference type="ChEBI" id="CHEBI:142516"/>
        <dbReference type="EC" id="2.7.7.108"/>
    </reaction>
</comment>
<evidence type="ECO:0000256" key="1">
    <source>
        <dbReference type="ARBA" id="ARBA00009747"/>
    </source>
</evidence>
<evidence type="ECO:0000256" key="2">
    <source>
        <dbReference type="ARBA" id="ARBA00022679"/>
    </source>
</evidence>
<comment type="similarity">
    <text evidence="1 8">Belongs to the SELO family.</text>
</comment>
<feature type="binding site" evidence="8">
    <location>
        <position position="255"/>
    </location>
    <ligand>
        <name>Mg(2+)</name>
        <dbReference type="ChEBI" id="CHEBI:18420"/>
    </ligand>
</feature>
<dbReference type="RefSeq" id="WP_176854200.1">
    <property type="nucleotide sequence ID" value="NZ_JABCJD010000004.1"/>
</dbReference>
<comment type="catalytic activity">
    <reaction evidence="8">
        <text>L-seryl-[protein] + UTP = O-(5'-uridylyl)-L-seryl-[protein] + diphosphate</text>
        <dbReference type="Rhea" id="RHEA:64604"/>
        <dbReference type="Rhea" id="RHEA-COMP:9863"/>
        <dbReference type="Rhea" id="RHEA-COMP:16635"/>
        <dbReference type="ChEBI" id="CHEBI:29999"/>
        <dbReference type="ChEBI" id="CHEBI:33019"/>
        <dbReference type="ChEBI" id="CHEBI:46398"/>
        <dbReference type="ChEBI" id="CHEBI:156051"/>
    </reaction>
</comment>
<gene>
    <name evidence="8" type="primary">ydiU</name>
    <name evidence="8" type="synonym">selO</name>
    <name evidence="9" type="ORF">HJ526_10210</name>
</gene>
<sequence>MTLHIPFDNSYVRLPSRFYARQVAAVASAPELIAFNAGLARQLGISFDDDTDALAAALSGAVIPEGAEPLAQAYAGHQFGGFSPQLGDGRALLLGEVVAPNGKRYDIQLKGSGRTPFSRNGDGKAWLGPVLREYVVSEAMHALGVPTTRALAAVATGDSVMRHAMLPGAVLTRVASSHLRIGTFQYFAVRGDVEALRTLTDFALARHYPEADGPTGLLQAVIDAQVKLIPHWMSLGFIHGVMNTDNTAISGETIDYGPCAFMDDFHPHKVFSSIDQQGRYAYSNQMHIVIWNLAQLASALVPLNESEDAAVEDYTARIHAMPDLLDAEWLRVFGRKIGIANATPEDKPMIEALLDLMAHDRADFTNTFRTLADGTAHDQFVQRDKYDAWHETHQQRIAREQDPLALMRSVNPVYIPRNHRIEAMINAAVDGDLAPFKRLMRVLADPFTPQPGEEDLTHPPTADEVVHRTLCGT</sequence>
<feature type="binding site" evidence="8">
    <location>
        <position position="110"/>
    </location>
    <ligand>
        <name>ATP</name>
        <dbReference type="ChEBI" id="CHEBI:30616"/>
    </ligand>
</feature>
<evidence type="ECO:0000256" key="4">
    <source>
        <dbReference type="ARBA" id="ARBA00022723"/>
    </source>
</evidence>
<evidence type="ECO:0000313" key="9">
    <source>
        <dbReference type="EMBL" id="NVO27794.1"/>
    </source>
</evidence>
<feature type="binding site" evidence="8">
    <location>
        <position position="180"/>
    </location>
    <ligand>
        <name>ATP</name>
        <dbReference type="ChEBI" id="CHEBI:30616"/>
    </ligand>
</feature>
<comment type="catalytic activity">
    <reaction evidence="8">
        <text>L-histidyl-[protein] + UTP = N(tele)-(5'-uridylyl)-L-histidyl-[protein] + diphosphate</text>
        <dbReference type="Rhea" id="RHEA:83891"/>
        <dbReference type="Rhea" id="RHEA-COMP:9745"/>
        <dbReference type="Rhea" id="RHEA-COMP:20239"/>
        <dbReference type="ChEBI" id="CHEBI:29979"/>
        <dbReference type="ChEBI" id="CHEBI:33019"/>
        <dbReference type="ChEBI" id="CHEBI:46398"/>
        <dbReference type="ChEBI" id="CHEBI:233474"/>
    </reaction>
</comment>
<dbReference type="EC" id="2.7.7.-" evidence="8"/>
<reference evidence="9 10" key="1">
    <citation type="submission" date="2020-04" db="EMBL/GenBank/DDBJ databases">
        <title>Donghicola sp., a member of the Rhodobacteraceae family isolated from mangrove forest in Thailand.</title>
        <authorList>
            <person name="Charoenyingcharoen P."/>
            <person name="Yukphan P."/>
        </authorList>
    </citation>
    <scope>NUCLEOTIDE SEQUENCE [LARGE SCALE GENOMIC DNA]</scope>
    <source>
        <strain evidence="9 10">C2-DW-16</strain>
    </source>
</reference>
<protein>
    <recommendedName>
        <fullName evidence="8">Protein nucleotidyltransferase YdiU</fullName>
        <ecNumber evidence="8">2.7.7.-</ecNumber>
    </recommendedName>
    <alternativeName>
        <fullName evidence="8">Protein adenylyltransferase YdiU</fullName>
        <ecNumber evidence="8">2.7.7.108</ecNumber>
    </alternativeName>
    <alternativeName>
        <fullName evidence="8">Protein uridylyltransferase YdiU</fullName>
        <ecNumber evidence="8">2.7.7.-</ecNumber>
    </alternativeName>
</protein>
<dbReference type="Proteomes" id="UP000523601">
    <property type="component" value="Unassembled WGS sequence"/>
</dbReference>
<feature type="active site" description="Proton acceptor" evidence="8">
    <location>
        <position position="245"/>
    </location>
</feature>
<name>A0ABX2PFE7_9RHOB</name>
<feature type="binding site" evidence="8">
    <location>
        <position position="90"/>
    </location>
    <ligand>
        <name>ATP</name>
        <dbReference type="ChEBI" id="CHEBI:30616"/>
    </ligand>
</feature>
<keyword evidence="3 8" id="KW-0548">Nucleotidyltransferase</keyword>
<keyword evidence="7 8" id="KW-0460">Magnesium</keyword>
<evidence type="ECO:0000256" key="7">
    <source>
        <dbReference type="ARBA" id="ARBA00022842"/>
    </source>
</evidence>
<feature type="binding site" evidence="8">
    <location>
        <position position="173"/>
    </location>
    <ligand>
        <name>ATP</name>
        <dbReference type="ChEBI" id="CHEBI:30616"/>
    </ligand>
</feature>
<evidence type="ECO:0000256" key="6">
    <source>
        <dbReference type="ARBA" id="ARBA00022840"/>
    </source>
</evidence>
<dbReference type="Pfam" id="PF02696">
    <property type="entry name" value="SelO"/>
    <property type="match status" value="1"/>
</dbReference>
<evidence type="ECO:0000313" key="10">
    <source>
        <dbReference type="Proteomes" id="UP000523601"/>
    </source>
</evidence>
<accession>A0ABX2PFE7</accession>
<dbReference type="InterPro" id="IPR003846">
    <property type="entry name" value="SelO"/>
</dbReference>
<evidence type="ECO:0000256" key="8">
    <source>
        <dbReference type="HAMAP-Rule" id="MF_00692"/>
    </source>
</evidence>
<keyword evidence="4 8" id="KW-0479">Metal-binding</keyword>
<evidence type="ECO:0000256" key="3">
    <source>
        <dbReference type="ARBA" id="ARBA00022695"/>
    </source>
</evidence>
<keyword evidence="5 8" id="KW-0547">Nucleotide-binding</keyword>